<comment type="subcellular location">
    <subcellularLocation>
        <location evidence="1">Membrane</location>
        <topology evidence="1">Multi-pass membrane protein</topology>
    </subcellularLocation>
</comment>
<feature type="transmembrane region" description="Helical" evidence="6">
    <location>
        <begin position="292"/>
        <end position="310"/>
    </location>
</feature>
<feature type="transmembrane region" description="Helical" evidence="6">
    <location>
        <begin position="614"/>
        <end position="632"/>
    </location>
</feature>
<dbReference type="NCBIfam" id="TIGR00728">
    <property type="entry name" value="OPT_sfam"/>
    <property type="match status" value="1"/>
</dbReference>
<keyword evidence="5 6" id="KW-0472">Membrane</keyword>
<evidence type="ECO:0000256" key="3">
    <source>
        <dbReference type="ARBA" id="ARBA00022692"/>
    </source>
</evidence>
<feature type="transmembrane region" description="Helical" evidence="6">
    <location>
        <begin position="464"/>
        <end position="484"/>
    </location>
</feature>
<evidence type="ECO:0000256" key="5">
    <source>
        <dbReference type="ARBA" id="ARBA00023136"/>
    </source>
</evidence>
<dbReference type="STRING" id="237679.SAMN04488072_10327"/>
<evidence type="ECO:0000256" key="6">
    <source>
        <dbReference type="SAM" id="Phobius"/>
    </source>
</evidence>
<feature type="transmembrane region" description="Helical" evidence="6">
    <location>
        <begin position="41"/>
        <end position="59"/>
    </location>
</feature>
<proteinExistence type="predicted"/>
<evidence type="ECO:0000313" key="8">
    <source>
        <dbReference type="Proteomes" id="UP000198642"/>
    </source>
</evidence>
<dbReference type="GO" id="GO:0016020">
    <property type="term" value="C:membrane"/>
    <property type="evidence" value="ECO:0007669"/>
    <property type="project" value="UniProtKB-SubCell"/>
</dbReference>
<feature type="transmembrane region" description="Helical" evidence="6">
    <location>
        <begin position="342"/>
        <end position="361"/>
    </location>
</feature>
<evidence type="ECO:0000256" key="4">
    <source>
        <dbReference type="ARBA" id="ARBA00022989"/>
    </source>
</evidence>
<reference evidence="7 8" key="1">
    <citation type="submission" date="2016-10" db="EMBL/GenBank/DDBJ databases">
        <authorList>
            <person name="de Groot N.N."/>
        </authorList>
    </citation>
    <scope>NUCLEOTIDE SEQUENCE [LARGE SCALE GENOMIC DNA]</scope>
    <source>
        <strain evidence="7 8">CGMCC 1.3702</strain>
    </source>
</reference>
<dbReference type="EMBL" id="FOJW01000003">
    <property type="protein sequence ID" value="SFA87816.1"/>
    <property type="molecule type" value="Genomic_DNA"/>
</dbReference>
<keyword evidence="3 6" id="KW-0812">Transmembrane</keyword>
<dbReference type="InterPro" id="IPR004814">
    <property type="entry name" value="Oligopep_transpt"/>
</dbReference>
<feature type="transmembrane region" description="Helical" evidence="6">
    <location>
        <begin position="399"/>
        <end position="417"/>
    </location>
</feature>
<keyword evidence="8" id="KW-1185">Reference proteome</keyword>
<dbReference type="Pfam" id="PF03169">
    <property type="entry name" value="OPT"/>
    <property type="match status" value="1"/>
</dbReference>
<dbReference type="PANTHER" id="PTHR31645">
    <property type="entry name" value="OLIGOPEPTIDE TRANSPORTER YGL114W-RELATED"/>
    <property type="match status" value="1"/>
</dbReference>
<feature type="transmembrane region" description="Helical" evidence="6">
    <location>
        <begin position="423"/>
        <end position="443"/>
    </location>
</feature>
<name>A0A1I0WIP1_9BACI</name>
<feature type="transmembrane region" description="Helical" evidence="6">
    <location>
        <begin position="519"/>
        <end position="538"/>
    </location>
</feature>
<keyword evidence="2" id="KW-0813">Transport</keyword>
<feature type="transmembrane region" description="Helical" evidence="6">
    <location>
        <begin position="132"/>
        <end position="151"/>
    </location>
</feature>
<dbReference type="InterPro" id="IPR004813">
    <property type="entry name" value="OPT"/>
</dbReference>
<evidence type="ECO:0000313" key="7">
    <source>
        <dbReference type="EMBL" id="SFA87816.1"/>
    </source>
</evidence>
<dbReference type="NCBIfam" id="TIGR00733">
    <property type="entry name" value="OPT family oligopeptide transporter"/>
    <property type="match status" value="1"/>
</dbReference>
<dbReference type="Proteomes" id="UP000198642">
    <property type="component" value="Unassembled WGS sequence"/>
</dbReference>
<protein>
    <submittedName>
        <fullName evidence="7">Putative oligopeptide transporter, OPT family</fullName>
    </submittedName>
</protein>
<feature type="transmembrane region" description="Helical" evidence="6">
    <location>
        <begin position="65"/>
        <end position="88"/>
    </location>
</feature>
<dbReference type="InterPro" id="IPR045035">
    <property type="entry name" value="YSL-like"/>
</dbReference>
<feature type="transmembrane region" description="Helical" evidence="6">
    <location>
        <begin position="585"/>
        <end position="608"/>
    </location>
</feature>
<accession>A0A1I0WIP1</accession>
<organism evidence="7 8">
    <name type="scientific">Lentibacillus halodurans</name>
    <dbReference type="NCBI Taxonomy" id="237679"/>
    <lineage>
        <taxon>Bacteria</taxon>
        <taxon>Bacillati</taxon>
        <taxon>Bacillota</taxon>
        <taxon>Bacilli</taxon>
        <taxon>Bacillales</taxon>
        <taxon>Bacillaceae</taxon>
        <taxon>Lentibacillus</taxon>
    </lineage>
</organism>
<keyword evidence="4 6" id="KW-1133">Transmembrane helix</keyword>
<dbReference type="GO" id="GO:0035673">
    <property type="term" value="F:oligopeptide transmembrane transporter activity"/>
    <property type="evidence" value="ECO:0007669"/>
    <property type="project" value="InterPro"/>
</dbReference>
<feature type="transmembrane region" description="Helical" evidence="6">
    <location>
        <begin position="367"/>
        <end position="392"/>
    </location>
</feature>
<feature type="transmembrane region" description="Helical" evidence="6">
    <location>
        <begin position="544"/>
        <end position="564"/>
    </location>
</feature>
<feature type="transmembrane region" description="Helical" evidence="6">
    <location>
        <begin position="109"/>
        <end position="126"/>
    </location>
</feature>
<dbReference type="PANTHER" id="PTHR31645:SF0">
    <property type="entry name" value="OLIGOPEPTIDE TRANSPORTER YGL114W-RELATED"/>
    <property type="match status" value="1"/>
</dbReference>
<evidence type="ECO:0000256" key="2">
    <source>
        <dbReference type="ARBA" id="ARBA00022448"/>
    </source>
</evidence>
<gene>
    <name evidence="7" type="ORF">SAMN04488072_10327</name>
</gene>
<sequence>MKMDFIFVTRFYRVGVSVGKQQDKQDEFKPYVPASKNPPEFTWVAMVIGAALAIVFGAANAYLGLIVGMTVSASIPAAVISMAVLRLIMKRTSILENNIVQTITSTGESLAAGVIFTLPALFIWQLQPSLTTIAIIALAGGILGVVLMIPLRRALIVNEHDTLPYPEGTACAEVLHAGEEGGKGAKLVLGGLGIGAVFKMLTDAVKAFPSSIEWEIYRFKNAAIGMDTLPAMLGVGYIIGPRIAGIMFAGGVLGWLGIIPLISYIGEFTTAPIYPGEVPITEMGFHDIWDSYLRYIGAGAVAFGGIMGLIKTLPTIASSFMGSVKGFSAAGDMTDLRTDRDIPTILIVILTIVFMGIFMFYPTIDVGLLGAILLFIFGFFFVTVSSRIVGVVGSSSNPVSGMTIGALIFISLVLSAVGQTGQAGAVTAIIIGSVVCIAAAIAGDTSQDLKTGYIVGATPKWQQIAQLYGVLIASIVIGFILVLLDSAYGFGSEELPAPQAVLMSMIVDGIMNGDLPWNLIFIGAAAAATVELFGIGSLPFAVGLYLPIHTTAPIMVGGLIRAIINRRTKNKEELEEKNERGILLASGYIAGEALMGVIVALAVTAGVVFPEETFFGPFVSLIAIAAVAWYLFHKANKKPVK</sequence>
<feature type="transmembrane region" description="Helical" evidence="6">
    <location>
        <begin position="243"/>
        <end position="265"/>
    </location>
</feature>
<dbReference type="AlphaFoldDB" id="A0A1I0WIP1"/>
<evidence type="ECO:0000256" key="1">
    <source>
        <dbReference type="ARBA" id="ARBA00004141"/>
    </source>
</evidence>